<dbReference type="GO" id="GO:0006401">
    <property type="term" value="P:RNA catabolic process"/>
    <property type="evidence" value="ECO:0007669"/>
    <property type="project" value="TreeGrafter"/>
</dbReference>
<dbReference type="InterPro" id="IPR001568">
    <property type="entry name" value="RNase_T2-like"/>
</dbReference>
<dbReference type="Proteomes" id="UP000311919">
    <property type="component" value="Unassembled WGS sequence"/>
</dbReference>
<dbReference type="GO" id="GO:0033897">
    <property type="term" value="F:ribonuclease T2 activity"/>
    <property type="evidence" value="ECO:0007669"/>
    <property type="project" value="InterPro"/>
</dbReference>
<dbReference type="PANTHER" id="PTHR11240">
    <property type="entry name" value="RIBONUCLEASE T2"/>
    <property type="match status" value="1"/>
</dbReference>
<organism evidence="3 4">
    <name type="scientific">Schistosoma japonicum</name>
    <name type="common">Blood fluke</name>
    <dbReference type="NCBI Taxonomy" id="6182"/>
    <lineage>
        <taxon>Eukaryota</taxon>
        <taxon>Metazoa</taxon>
        <taxon>Spiralia</taxon>
        <taxon>Lophotrochozoa</taxon>
        <taxon>Platyhelminthes</taxon>
        <taxon>Trematoda</taxon>
        <taxon>Digenea</taxon>
        <taxon>Strigeidida</taxon>
        <taxon>Schistosomatoidea</taxon>
        <taxon>Schistosomatidae</taxon>
        <taxon>Schistosoma</taxon>
    </lineage>
</organism>
<dbReference type="GO" id="GO:0003723">
    <property type="term" value="F:RNA binding"/>
    <property type="evidence" value="ECO:0007669"/>
    <property type="project" value="InterPro"/>
</dbReference>
<gene>
    <name evidence="3" type="ORF">EWB00_010027</name>
</gene>
<evidence type="ECO:0000256" key="1">
    <source>
        <dbReference type="ARBA" id="ARBA00007469"/>
    </source>
</evidence>
<dbReference type="InterPro" id="IPR036430">
    <property type="entry name" value="RNase_T2-like_sf"/>
</dbReference>
<reference evidence="3 4" key="1">
    <citation type="submission" date="2019-03" db="EMBL/GenBank/DDBJ databases">
        <title>An improved genome assembly of the fluke Schistosoma japonicum.</title>
        <authorList>
            <person name="Hu W."/>
            <person name="Luo F."/>
            <person name="Yin M."/>
            <person name="Mo X."/>
            <person name="Sun C."/>
            <person name="Wu Q."/>
            <person name="Zhu B."/>
            <person name="Xiang M."/>
            <person name="Wang J."/>
            <person name="Wang Y."/>
            <person name="Zhang T."/>
            <person name="Xu B."/>
            <person name="Zheng H."/>
            <person name="Feng Z."/>
        </authorList>
    </citation>
    <scope>NUCLEOTIDE SEQUENCE [LARGE SCALE GENOMIC DNA]</scope>
    <source>
        <strain evidence="3">HuSjv2</strain>
        <tissue evidence="3">Worms</tissue>
    </source>
</reference>
<dbReference type="SUPFAM" id="SSF55895">
    <property type="entry name" value="Ribonuclease Rh-like"/>
    <property type="match status" value="1"/>
</dbReference>
<keyword evidence="4" id="KW-1185">Reference proteome</keyword>
<dbReference type="AlphaFoldDB" id="A0A4Z2CL04"/>
<dbReference type="InterPro" id="IPR033130">
    <property type="entry name" value="RNase_T2_His_AS_2"/>
</dbReference>
<proteinExistence type="inferred from homology"/>
<accession>A0A4Z2CL04</accession>
<evidence type="ECO:0000313" key="3">
    <source>
        <dbReference type="EMBL" id="TNN04939.1"/>
    </source>
</evidence>
<protein>
    <submittedName>
        <fullName evidence="3">Ribonuclease Oy</fullName>
    </submittedName>
</protein>
<dbReference type="PANTHER" id="PTHR11240:SF22">
    <property type="entry name" value="RIBONUCLEASE T2"/>
    <property type="match status" value="1"/>
</dbReference>
<feature type="non-terminal residue" evidence="3">
    <location>
        <position position="198"/>
    </location>
</feature>
<evidence type="ECO:0000313" key="4">
    <source>
        <dbReference type="Proteomes" id="UP000311919"/>
    </source>
</evidence>
<dbReference type="EMBL" id="SKCS01000696">
    <property type="protein sequence ID" value="TNN04939.1"/>
    <property type="molecule type" value="Genomic_DNA"/>
</dbReference>
<evidence type="ECO:0000256" key="2">
    <source>
        <dbReference type="RuleBase" id="RU004328"/>
    </source>
</evidence>
<comment type="similarity">
    <text evidence="1 2">Belongs to the RNase T2 family.</text>
</comment>
<dbReference type="GO" id="GO:0005576">
    <property type="term" value="C:extracellular region"/>
    <property type="evidence" value="ECO:0007669"/>
    <property type="project" value="TreeGrafter"/>
</dbReference>
<dbReference type="OrthoDB" id="435754at2759"/>
<dbReference type="Gene3D" id="3.90.730.10">
    <property type="entry name" value="Ribonuclease T2-like"/>
    <property type="match status" value="1"/>
</dbReference>
<sequence>ANNIVDCSSRIQKSRLDAYLFSLTWPPTFCSSYNVTLPLNFTDFHHPWTLWLLQVVIIVLEDSFNHLLSYKLIILFNRPIILPNITVNCTGTEKFNISLLQGLRPKLDVEWPSLRNLSRTESLWKHEFEKHGLCAVEDPKILNQVGYFNTSLQLRAKTDLLKDSNINAKYVTEYTYRNALCLLLFCRKLYFKEVLKKK</sequence>
<comment type="caution">
    <text evidence="3">The sequence shown here is derived from an EMBL/GenBank/DDBJ whole genome shotgun (WGS) entry which is preliminary data.</text>
</comment>
<feature type="non-terminal residue" evidence="3">
    <location>
        <position position="1"/>
    </location>
</feature>
<dbReference type="Pfam" id="PF00445">
    <property type="entry name" value="Ribonuclease_T2"/>
    <property type="match status" value="1"/>
</dbReference>
<dbReference type="PROSITE" id="PS00531">
    <property type="entry name" value="RNASE_T2_2"/>
    <property type="match status" value="1"/>
</dbReference>
<name>A0A4Z2CL04_SCHJA</name>